<dbReference type="InterPro" id="IPR003594">
    <property type="entry name" value="HATPase_dom"/>
</dbReference>
<evidence type="ECO:0000256" key="1">
    <source>
        <dbReference type="ARBA" id="ARBA00000085"/>
    </source>
</evidence>
<evidence type="ECO:0000256" key="4">
    <source>
        <dbReference type="ARBA" id="ARBA00022553"/>
    </source>
</evidence>
<protein>
    <recommendedName>
        <fullName evidence="3">histidine kinase</fullName>
        <ecNumber evidence="3">2.7.13.3</ecNumber>
    </recommendedName>
</protein>
<dbReference type="Gene3D" id="1.10.287.130">
    <property type="match status" value="2"/>
</dbReference>
<feature type="domain" description="Response regulatory" evidence="10">
    <location>
        <begin position="626"/>
        <end position="741"/>
    </location>
</feature>
<dbReference type="InterPro" id="IPR005467">
    <property type="entry name" value="His_kinase_dom"/>
</dbReference>
<dbReference type="InterPro" id="IPR004358">
    <property type="entry name" value="Sig_transdc_His_kin-like_C"/>
</dbReference>
<dbReference type="Proteomes" id="UP000537326">
    <property type="component" value="Unassembled WGS sequence"/>
</dbReference>
<feature type="domain" description="Histidine kinase" evidence="9">
    <location>
        <begin position="369"/>
        <end position="582"/>
    </location>
</feature>
<dbReference type="InterPro" id="IPR036890">
    <property type="entry name" value="HATPase_C_sf"/>
</dbReference>
<evidence type="ECO:0000256" key="3">
    <source>
        <dbReference type="ARBA" id="ARBA00012438"/>
    </source>
</evidence>
<keyword evidence="5 11" id="KW-0808">Transferase</keyword>
<evidence type="ECO:0000259" key="9">
    <source>
        <dbReference type="PROSITE" id="PS50109"/>
    </source>
</evidence>
<feature type="modified residue" description="4-aspartylphosphate" evidence="7">
    <location>
        <position position="674"/>
    </location>
</feature>
<evidence type="ECO:0000256" key="8">
    <source>
        <dbReference type="SAM" id="MobiDB-lite"/>
    </source>
</evidence>
<accession>A0A7Y9YHA9</accession>
<dbReference type="PANTHER" id="PTHR43547">
    <property type="entry name" value="TWO-COMPONENT HISTIDINE KINASE"/>
    <property type="match status" value="1"/>
</dbReference>
<dbReference type="Pfam" id="PF00512">
    <property type="entry name" value="HisKA"/>
    <property type="match status" value="2"/>
</dbReference>
<dbReference type="InterPro" id="IPR036097">
    <property type="entry name" value="HisK_dim/P_sf"/>
</dbReference>
<keyword evidence="5 11" id="KW-0418">Kinase</keyword>
<dbReference type="InterPro" id="IPR001789">
    <property type="entry name" value="Sig_transdc_resp-reg_receiver"/>
</dbReference>
<organism evidence="11 12">
    <name type="scientific">Nocardioides marinus</name>
    <dbReference type="NCBI Taxonomy" id="374514"/>
    <lineage>
        <taxon>Bacteria</taxon>
        <taxon>Bacillati</taxon>
        <taxon>Actinomycetota</taxon>
        <taxon>Actinomycetes</taxon>
        <taxon>Propionibacteriales</taxon>
        <taxon>Nocardioidaceae</taxon>
        <taxon>Nocardioides</taxon>
    </lineage>
</organism>
<feature type="domain" description="Histidine kinase" evidence="9">
    <location>
        <begin position="762"/>
        <end position="964"/>
    </location>
</feature>
<comment type="caution">
    <text evidence="11">The sequence shown here is derived from an EMBL/GenBank/DDBJ whole genome shotgun (WGS) entry which is preliminary data.</text>
</comment>
<dbReference type="InterPro" id="IPR011006">
    <property type="entry name" value="CheY-like_superfamily"/>
</dbReference>
<keyword evidence="4 7" id="KW-0597">Phosphoprotein</keyword>
<dbReference type="SUPFAM" id="SSF47384">
    <property type="entry name" value="Homodimeric domain of signal transducing histidine kinase"/>
    <property type="match status" value="2"/>
</dbReference>
<dbReference type="Pfam" id="PF02518">
    <property type="entry name" value="HATPase_c"/>
    <property type="match status" value="2"/>
</dbReference>
<gene>
    <name evidence="11" type="ORF">BKA05_003169</name>
</gene>
<dbReference type="GO" id="GO:0000155">
    <property type="term" value="F:phosphorelay sensor kinase activity"/>
    <property type="evidence" value="ECO:0007669"/>
    <property type="project" value="InterPro"/>
</dbReference>
<evidence type="ECO:0000256" key="5">
    <source>
        <dbReference type="ARBA" id="ARBA00022777"/>
    </source>
</evidence>
<evidence type="ECO:0000259" key="10">
    <source>
        <dbReference type="PROSITE" id="PS50110"/>
    </source>
</evidence>
<feature type="region of interest" description="Disordered" evidence="8">
    <location>
        <begin position="279"/>
        <end position="304"/>
    </location>
</feature>
<proteinExistence type="predicted"/>
<evidence type="ECO:0000313" key="11">
    <source>
        <dbReference type="EMBL" id="NYI11654.1"/>
    </source>
</evidence>
<evidence type="ECO:0000313" key="12">
    <source>
        <dbReference type="Proteomes" id="UP000537326"/>
    </source>
</evidence>
<dbReference type="EMBL" id="JACBZI010000001">
    <property type="protein sequence ID" value="NYI11654.1"/>
    <property type="molecule type" value="Genomic_DNA"/>
</dbReference>
<keyword evidence="12" id="KW-1185">Reference proteome</keyword>
<sequence length="964" mass="102763">MPPSAGSRLDPDVADTSVDVPVVDPRAGSYDDGTPWTHDPVFACAGEMAARMRSHPWEDSVLGAPARWPAVLRTSVSMVLRSKYPMTLTWGEQFVMLYNDAYVPVLGDKHPTALGSPLAEQFPEIWDAIGPMQDAVLRGAEATWDENLPLVLERGNGPEECFFTFSYSPVPDGDQPGGVLAVLSMTTPEVLGARRLEILNDVGAVAASDPETAAAGIAAALDRHPSELPGGRVWLTEDGVTRVVATFGEPGPLPEAPTSVEGPTFLGAGRTAWLGLGGAHRPSHAVAPQREPVEPVEPVEGSGDDRARDILELRLPERRPLDDPHRRFLEQLSQHVGQRLEAARARQLEAERAQALTELSTAKSHFLSTMSHELRTPLTLLLGPLQDVLTGRVDVLDRAAVVRLDAQCQRLLAMVEDLLEVSRADGGRLTVHPEPVQVQDLTARLVAPLLEAGERAGLTMTWTPRGSGTCLLDVRLWENVVLNLVSNAVKYTLEGSVHVDLELGEQLVLTVRDTGIGIPESQQPLVFQRFHRVRAHEGRNIEGAGVGLAIVADSVAALGGQLGLESEPGAGTTMTVRLPVRGTEDGGTAAPSANRLAGVRAKALDLVPAGGALGVASRSAQDDGPVVLVVDDNLAMRQHVAASLAQVGRVLEASDGQDALGVLAREHVDLVVSDVMMPRLDGEGLVAAIRESRDRPDLPVLLLSARAGSEAAVSGLARGADDYVAKPFSREELVARVRAHLELSALRRERQRRRDRETMLAGVSHDMQTPLATIANALELLGSLGIADLPSEITGTMGRSVASLRGLVAEFLDWSALSTGAGVRVHLEDLEVPTLVADVVWPRGLELTTQVAAGARVRADGQRVLRILANLAGNAVAAGATRLWVVTDRDVDGLHLRIRDDGSGISDGIRERLFQPWTTSQDSRGSGLGLHVSRESARAMGGDLTLVDTSTAGTTFDLRLTSGD</sequence>
<dbReference type="PRINTS" id="PR00344">
    <property type="entry name" value="BCTRLSENSOR"/>
</dbReference>
<dbReference type="SMART" id="SM00387">
    <property type="entry name" value="HATPase_c"/>
    <property type="match status" value="2"/>
</dbReference>
<dbReference type="Pfam" id="PF00072">
    <property type="entry name" value="Response_reg"/>
    <property type="match status" value="1"/>
</dbReference>
<dbReference type="PROSITE" id="PS50110">
    <property type="entry name" value="RESPONSE_REGULATORY"/>
    <property type="match status" value="1"/>
</dbReference>
<dbReference type="RefSeq" id="WP_179532314.1">
    <property type="nucleotide sequence ID" value="NZ_BAAAPP010000017.1"/>
</dbReference>
<dbReference type="CDD" id="cd00082">
    <property type="entry name" value="HisKA"/>
    <property type="match status" value="2"/>
</dbReference>
<dbReference type="GO" id="GO:0005886">
    <property type="term" value="C:plasma membrane"/>
    <property type="evidence" value="ECO:0007669"/>
    <property type="project" value="UniProtKB-SubCell"/>
</dbReference>
<evidence type="ECO:0000256" key="2">
    <source>
        <dbReference type="ARBA" id="ARBA00004236"/>
    </source>
</evidence>
<comment type="catalytic activity">
    <reaction evidence="1">
        <text>ATP + protein L-histidine = ADP + protein N-phospho-L-histidine.</text>
        <dbReference type="EC" id="2.7.13.3"/>
    </reaction>
</comment>
<evidence type="ECO:0000256" key="7">
    <source>
        <dbReference type="PROSITE-ProRule" id="PRU00169"/>
    </source>
</evidence>
<dbReference type="PANTHER" id="PTHR43547:SF2">
    <property type="entry name" value="HYBRID SIGNAL TRANSDUCTION HISTIDINE KINASE C"/>
    <property type="match status" value="1"/>
</dbReference>
<feature type="region of interest" description="Disordered" evidence="8">
    <location>
        <begin position="1"/>
        <end position="32"/>
    </location>
</feature>
<dbReference type="SUPFAM" id="SSF52172">
    <property type="entry name" value="CheY-like"/>
    <property type="match status" value="1"/>
</dbReference>
<dbReference type="SUPFAM" id="SSF55874">
    <property type="entry name" value="ATPase domain of HSP90 chaperone/DNA topoisomerase II/histidine kinase"/>
    <property type="match status" value="2"/>
</dbReference>
<dbReference type="SMART" id="SM00388">
    <property type="entry name" value="HisKA"/>
    <property type="match status" value="2"/>
</dbReference>
<dbReference type="PROSITE" id="PS50109">
    <property type="entry name" value="HIS_KIN"/>
    <property type="match status" value="2"/>
</dbReference>
<dbReference type="EC" id="2.7.13.3" evidence="3"/>
<dbReference type="InterPro" id="IPR003661">
    <property type="entry name" value="HisK_dim/P_dom"/>
</dbReference>
<reference evidence="11 12" key="1">
    <citation type="submission" date="2020-07" db="EMBL/GenBank/DDBJ databases">
        <title>Sequencing the genomes of 1000 actinobacteria strains.</title>
        <authorList>
            <person name="Klenk H.-P."/>
        </authorList>
    </citation>
    <scope>NUCLEOTIDE SEQUENCE [LARGE SCALE GENOMIC DNA]</scope>
    <source>
        <strain evidence="11 12">DSM 18248</strain>
    </source>
</reference>
<dbReference type="AlphaFoldDB" id="A0A7Y9YHA9"/>
<dbReference type="Gene3D" id="3.30.450.20">
    <property type="entry name" value="PAS domain"/>
    <property type="match status" value="1"/>
</dbReference>
<comment type="subcellular location">
    <subcellularLocation>
        <location evidence="2">Cell membrane</location>
    </subcellularLocation>
</comment>
<evidence type="ECO:0000256" key="6">
    <source>
        <dbReference type="ARBA" id="ARBA00023012"/>
    </source>
</evidence>
<keyword evidence="6" id="KW-0902">Two-component regulatory system</keyword>
<dbReference type="Gene3D" id="3.30.565.10">
    <property type="entry name" value="Histidine kinase-like ATPase, C-terminal domain"/>
    <property type="match status" value="2"/>
</dbReference>
<dbReference type="Gene3D" id="3.40.50.2300">
    <property type="match status" value="1"/>
</dbReference>
<dbReference type="SMART" id="SM00448">
    <property type="entry name" value="REC"/>
    <property type="match status" value="1"/>
</dbReference>
<name>A0A7Y9YHA9_9ACTN</name>